<keyword evidence="5" id="KW-1185">Reference proteome</keyword>
<evidence type="ECO:0000256" key="3">
    <source>
        <dbReference type="SAM" id="Phobius"/>
    </source>
</evidence>
<feature type="coiled-coil region" evidence="1">
    <location>
        <begin position="86"/>
        <end position="113"/>
    </location>
</feature>
<dbReference type="AlphaFoldDB" id="A0AAN8MWB5"/>
<dbReference type="EMBL" id="JAVHNR010000005">
    <property type="protein sequence ID" value="KAK6342547.1"/>
    <property type="molecule type" value="Genomic_DNA"/>
</dbReference>
<dbReference type="Proteomes" id="UP001313282">
    <property type="component" value="Unassembled WGS sequence"/>
</dbReference>
<gene>
    <name evidence="4" type="ORF">TWF718_007951</name>
</gene>
<sequence>MAPVFLPDGSAIYGPDDERNITPKGYIFIFICTFVFIFVLCISLAWICVRREIIPIPGSKKHKERQKFLAKSELEFRKRVYHMMKQRQLQIEIERVEKEKEEMVRLIVEARMKGVEAGRREVMREKVLEKVRREILLEVDVLTEESAVFEAMRRIRDVQEEGRKEKKRVREEKRKGELSAKEVKKQKKVEKKEKEKQLKMEQKVLMKVFKEEWELSLAAVKKREKDGEKKISGRDLARGMRKVPCLY</sequence>
<comment type="caution">
    <text evidence="4">The sequence shown here is derived from an EMBL/GenBank/DDBJ whole genome shotgun (WGS) entry which is preliminary data.</text>
</comment>
<organism evidence="4 5">
    <name type="scientific">Orbilia javanica</name>
    <dbReference type="NCBI Taxonomy" id="47235"/>
    <lineage>
        <taxon>Eukaryota</taxon>
        <taxon>Fungi</taxon>
        <taxon>Dikarya</taxon>
        <taxon>Ascomycota</taxon>
        <taxon>Pezizomycotina</taxon>
        <taxon>Orbiliomycetes</taxon>
        <taxon>Orbiliales</taxon>
        <taxon>Orbiliaceae</taxon>
        <taxon>Orbilia</taxon>
    </lineage>
</organism>
<proteinExistence type="predicted"/>
<evidence type="ECO:0000256" key="1">
    <source>
        <dbReference type="SAM" id="Coils"/>
    </source>
</evidence>
<evidence type="ECO:0000313" key="4">
    <source>
        <dbReference type="EMBL" id="KAK6342547.1"/>
    </source>
</evidence>
<feature type="region of interest" description="Disordered" evidence="2">
    <location>
        <begin position="160"/>
        <end position="198"/>
    </location>
</feature>
<keyword evidence="1" id="KW-0175">Coiled coil</keyword>
<feature type="compositionally biased region" description="Basic and acidic residues" evidence="2">
    <location>
        <begin position="160"/>
        <end position="183"/>
    </location>
</feature>
<evidence type="ECO:0000256" key="2">
    <source>
        <dbReference type="SAM" id="MobiDB-lite"/>
    </source>
</evidence>
<evidence type="ECO:0000313" key="5">
    <source>
        <dbReference type="Proteomes" id="UP001313282"/>
    </source>
</evidence>
<accession>A0AAN8MWB5</accession>
<keyword evidence="3" id="KW-1133">Transmembrane helix</keyword>
<keyword evidence="3" id="KW-0812">Transmembrane</keyword>
<reference evidence="4 5" key="1">
    <citation type="submission" date="2019-10" db="EMBL/GenBank/DDBJ databases">
        <authorList>
            <person name="Palmer J.M."/>
        </authorList>
    </citation>
    <scope>NUCLEOTIDE SEQUENCE [LARGE SCALE GENOMIC DNA]</scope>
    <source>
        <strain evidence="4 5">TWF718</strain>
    </source>
</reference>
<protein>
    <submittedName>
        <fullName evidence="4">Uncharacterized protein</fullName>
    </submittedName>
</protein>
<keyword evidence="3" id="KW-0472">Membrane</keyword>
<name>A0AAN8MWB5_9PEZI</name>
<feature type="transmembrane region" description="Helical" evidence="3">
    <location>
        <begin position="26"/>
        <end position="49"/>
    </location>
</feature>